<organism evidence="4 5">
    <name type="scientific">Candidatus Thiodiazotropha endolucinida</name>
    <dbReference type="NCBI Taxonomy" id="1655433"/>
    <lineage>
        <taxon>Bacteria</taxon>
        <taxon>Pseudomonadati</taxon>
        <taxon>Pseudomonadota</taxon>
        <taxon>Gammaproteobacteria</taxon>
        <taxon>Chromatiales</taxon>
        <taxon>Sedimenticolaceae</taxon>
        <taxon>Candidatus Thiodiazotropha</taxon>
    </lineage>
</organism>
<evidence type="ECO:0000313" key="4">
    <source>
        <dbReference type="EMBL" id="ODJ87129.1"/>
    </source>
</evidence>
<evidence type="ECO:0000259" key="3">
    <source>
        <dbReference type="PROSITE" id="PS51371"/>
    </source>
</evidence>
<comment type="caution">
    <text evidence="4">The sequence shown here is derived from an EMBL/GenBank/DDBJ whole genome shotgun (WGS) entry which is preliminary data.</text>
</comment>
<protein>
    <submittedName>
        <fullName evidence="4">Hypoxic response protein 1</fullName>
    </submittedName>
</protein>
<keyword evidence="5" id="KW-1185">Reference proteome</keyword>
<name>A0A7Z1AFG9_9GAMM</name>
<reference evidence="4 5" key="1">
    <citation type="submission" date="2016-06" db="EMBL/GenBank/DDBJ databases">
        <title>Genome sequence of endosymbiont of Candidatus Endolucinida thiodiazotropha.</title>
        <authorList>
            <person name="Poehlein A."/>
            <person name="Koenig S."/>
            <person name="Heiden S.E."/>
            <person name="Thuermer A."/>
            <person name="Voget S."/>
            <person name="Daniel R."/>
            <person name="Markert S."/>
            <person name="Gros O."/>
            <person name="Schweder T."/>
        </authorList>
    </citation>
    <scope>NUCLEOTIDE SEQUENCE [LARGE SCALE GENOMIC DNA]</scope>
    <source>
        <strain evidence="4 5">COS</strain>
    </source>
</reference>
<evidence type="ECO:0000313" key="5">
    <source>
        <dbReference type="Proteomes" id="UP000094769"/>
    </source>
</evidence>
<dbReference type="EMBL" id="MARB01000014">
    <property type="protein sequence ID" value="ODJ87129.1"/>
    <property type="molecule type" value="Genomic_DNA"/>
</dbReference>
<dbReference type="Gene3D" id="3.10.580.10">
    <property type="entry name" value="CBS-domain"/>
    <property type="match status" value="1"/>
</dbReference>
<dbReference type="InterPro" id="IPR051257">
    <property type="entry name" value="Diverse_CBS-Domain"/>
</dbReference>
<accession>A0A7Z1AFG9</accession>
<proteinExistence type="predicted"/>
<dbReference type="PROSITE" id="PS51371">
    <property type="entry name" value="CBS"/>
    <property type="match status" value="2"/>
</dbReference>
<dbReference type="PANTHER" id="PTHR43080">
    <property type="entry name" value="CBS DOMAIN-CONTAINING PROTEIN CBSX3, MITOCHONDRIAL"/>
    <property type="match status" value="1"/>
</dbReference>
<dbReference type="RefSeq" id="WP_069125694.1">
    <property type="nucleotide sequence ID" value="NZ_MARB01000014.1"/>
</dbReference>
<dbReference type="CDD" id="cd04623">
    <property type="entry name" value="CBS_pair_bac_euk"/>
    <property type="match status" value="1"/>
</dbReference>
<dbReference type="AlphaFoldDB" id="A0A7Z1AFG9"/>
<gene>
    <name evidence="4" type="primary">hrp1_3</name>
    <name evidence="4" type="ORF">CODIS_26460</name>
</gene>
<dbReference type="PANTHER" id="PTHR43080:SF2">
    <property type="entry name" value="CBS DOMAIN-CONTAINING PROTEIN"/>
    <property type="match status" value="1"/>
</dbReference>
<dbReference type="Pfam" id="PF00571">
    <property type="entry name" value="CBS"/>
    <property type="match status" value="2"/>
</dbReference>
<keyword evidence="1 2" id="KW-0129">CBS domain</keyword>
<dbReference type="InterPro" id="IPR000644">
    <property type="entry name" value="CBS_dom"/>
</dbReference>
<sequence length="142" mass="16163">MLTVNQLLQRKGYDIETIDPNATVFEALQSMADHEIGSLVVVEDKKIVGLFSERDYARNIILKGRTSKETRVKEIMSSQVLVVNPEQTTEECMAIMTEKRIRHLPVMKDNELVGIISIGDLVKAIIEEQQFVIEQLVRYISS</sequence>
<evidence type="ECO:0000256" key="1">
    <source>
        <dbReference type="ARBA" id="ARBA00023122"/>
    </source>
</evidence>
<dbReference type="OrthoDB" id="9807125at2"/>
<feature type="domain" description="CBS" evidence="3">
    <location>
        <begin position="76"/>
        <end position="131"/>
    </location>
</feature>
<evidence type="ECO:0000256" key="2">
    <source>
        <dbReference type="PROSITE-ProRule" id="PRU00703"/>
    </source>
</evidence>
<dbReference type="SUPFAM" id="SSF54631">
    <property type="entry name" value="CBS-domain pair"/>
    <property type="match status" value="1"/>
</dbReference>
<feature type="domain" description="CBS" evidence="3">
    <location>
        <begin position="8"/>
        <end position="67"/>
    </location>
</feature>
<dbReference type="Proteomes" id="UP000094769">
    <property type="component" value="Unassembled WGS sequence"/>
</dbReference>
<dbReference type="SMART" id="SM00116">
    <property type="entry name" value="CBS"/>
    <property type="match status" value="2"/>
</dbReference>
<dbReference type="InterPro" id="IPR044725">
    <property type="entry name" value="CBSX3_CBS_dom"/>
</dbReference>
<dbReference type="InterPro" id="IPR046342">
    <property type="entry name" value="CBS_dom_sf"/>
</dbReference>